<name>A0A699JYU2_TANCI</name>
<proteinExistence type="predicted"/>
<organism evidence="2">
    <name type="scientific">Tanacetum cinerariifolium</name>
    <name type="common">Dalmatian daisy</name>
    <name type="synonym">Chrysanthemum cinerariifolium</name>
    <dbReference type="NCBI Taxonomy" id="118510"/>
    <lineage>
        <taxon>Eukaryota</taxon>
        <taxon>Viridiplantae</taxon>
        <taxon>Streptophyta</taxon>
        <taxon>Embryophyta</taxon>
        <taxon>Tracheophyta</taxon>
        <taxon>Spermatophyta</taxon>
        <taxon>Magnoliopsida</taxon>
        <taxon>eudicotyledons</taxon>
        <taxon>Gunneridae</taxon>
        <taxon>Pentapetalae</taxon>
        <taxon>asterids</taxon>
        <taxon>campanulids</taxon>
        <taxon>Asterales</taxon>
        <taxon>Asteraceae</taxon>
        <taxon>Asteroideae</taxon>
        <taxon>Anthemideae</taxon>
        <taxon>Anthemidinae</taxon>
        <taxon>Tanacetum</taxon>
    </lineage>
</organism>
<dbReference type="InterPro" id="IPR036691">
    <property type="entry name" value="Endo/exonu/phosph_ase_sf"/>
</dbReference>
<comment type="caution">
    <text evidence="2">The sequence shown here is derived from an EMBL/GenBank/DDBJ whole genome shotgun (WGS) entry which is preliminary data.</text>
</comment>
<sequence length="549" mass="62795">MNSEEEESDIEAVSDTYFGENIDKDGGNNADSVIQPVDKETSHDPFNIYDILNKQKKDVEVNGSDSNIPFPPGFTPIQSNLKAAEQVKNSVLNQSPRNYSGCSSRILENSHKVDDHLITVNHGKCLSQKEGGIYIGGLRRSDQGSKAKKDWIRELNIKNKVAFCTIQETKMDTITDMEVKYLWGNSNFDFIFSEALGFSGGILCVWDNNMFRKEHHIISDNFVALYGTWSSNKMKILRKSVYAPHAGSYKHMLWSYLDLLISRWNGECIVMGDFNEVRTIFLDKHLSDHRPILLREILKKEIRVFVVNQRKNKEGRVKDIKAKLSNIDKKLDQEGVNEDILASRMECMNFLFESKAAETLDFMQKAKIKWTVEGGENFKFFHGMVNRKRANLAVKGIMIDGAWVDDPREVKNEVRDHFASRFQDPGFCPGKINFIFPKRLHSEQAAELKVHITRDEIQNAVWCCGENKSLGPDGFSFEFFCKFWQVVGLDFCMAVEWFFDNAFFPIGCNSSFIALISKSLDPKVVSDFRPISLIGCIYKVITKILQSRL</sequence>
<accession>A0A699JYU2</accession>
<dbReference type="InterPro" id="IPR052343">
    <property type="entry name" value="Retrotransposon-Effector_Assoc"/>
</dbReference>
<dbReference type="PANTHER" id="PTHR46890">
    <property type="entry name" value="NON-LTR RETROLELEMENT REVERSE TRANSCRIPTASE-LIKE PROTEIN-RELATED"/>
    <property type="match status" value="1"/>
</dbReference>
<reference evidence="2" key="1">
    <citation type="journal article" date="2019" name="Sci. Rep.">
        <title>Draft genome of Tanacetum cinerariifolium, the natural source of mosquito coil.</title>
        <authorList>
            <person name="Yamashiro T."/>
            <person name="Shiraishi A."/>
            <person name="Satake H."/>
            <person name="Nakayama K."/>
        </authorList>
    </citation>
    <scope>NUCLEOTIDE SEQUENCE</scope>
</reference>
<gene>
    <name evidence="2" type="ORF">Tci_638705</name>
</gene>
<keyword evidence="2" id="KW-0695">RNA-directed DNA polymerase</keyword>
<feature type="region of interest" description="Disordered" evidence="1">
    <location>
        <begin position="1"/>
        <end position="37"/>
    </location>
</feature>
<dbReference type="AlphaFoldDB" id="A0A699JYU2"/>
<evidence type="ECO:0000256" key="1">
    <source>
        <dbReference type="SAM" id="MobiDB-lite"/>
    </source>
</evidence>
<dbReference type="EMBL" id="BKCJ010465274">
    <property type="protein sequence ID" value="GFA66733.1"/>
    <property type="molecule type" value="Genomic_DNA"/>
</dbReference>
<keyword evidence="2" id="KW-0808">Transferase</keyword>
<dbReference type="PANTHER" id="PTHR46890:SF1">
    <property type="entry name" value="REVERSE TRANSCRIPTASE DOMAIN-CONTAINING PROTEIN"/>
    <property type="match status" value="1"/>
</dbReference>
<feature type="compositionally biased region" description="Acidic residues" evidence="1">
    <location>
        <begin position="1"/>
        <end position="12"/>
    </location>
</feature>
<protein>
    <submittedName>
        <fullName evidence="2">RNA-directed DNA polymerase, eukaryota</fullName>
    </submittedName>
</protein>
<dbReference type="GO" id="GO:0003964">
    <property type="term" value="F:RNA-directed DNA polymerase activity"/>
    <property type="evidence" value="ECO:0007669"/>
    <property type="project" value="UniProtKB-KW"/>
</dbReference>
<evidence type="ECO:0000313" key="2">
    <source>
        <dbReference type="EMBL" id="GFA66733.1"/>
    </source>
</evidence>
<dbReference type="SUPFAM" id="SSF56219">
    <property type="entry name" value="DNase I-like"/>
    <property type="match status" value="1"/>
</dbReference>
<keyword evidence="2" id="KW-0548">Nucleotidyltransferase</keyword>
<dbReference type="Gene3D" id="3.60.10.10">
    <property type="entry name" value="Endonuclease/exonuclease/phosphatase"/>
    <property type="match status" value="1"/>
</dbReference>